<reference evidence="2" key="2">
    <citation type="submission" date="2015-01" db="EMBL/GenBank/DDBJ databases">
        <title>Evolutionary Origins and Diversification of the Mycorrhizal Mutualists.</title>
        <authorList>
            <consortium name="DOE Joint Genome Institute"/>
            <consortium name="Mycorrhizal Genomics Consortium"/>
            <person name="Kohler A."/>
            <person name="Kuo A."/>
            <person name="Nagy L.G."/>
            <person name="Floudas D."/>
            <person name="Copeland A."/>
            <person name="Barry K.W."/>
            <person name="Cichocki N."/>
            <person name="Veneault-Fourrey C."/>
            <person name="LaButti K."/>
            <person name="Lindquist E.A."/>
            <person name="Lipzen A."/>
            <person name="Lundell T."/>
            <person name="Morin E."/>
            <person name="Murat C."/>
            <person name="Riley R."/>
            <person name="Ohm R."/>
            <person name="Sun H."/>
            <person name="Tunlid A."/>
            <person name="Henrissat B."/>
            <person name="Grigoriev I.V."/>
            <person name="Hibbett D.S."/>
            <person name="Martin F."/>
        </authorList>
    </citation>
    <scope>NUCLEOTIDE SEQUENCE [LARGE SCALE GENOMIC DNA]</scope>
    <source>
        <strain evidence="2">MUT 4182</strain>
    </source>
</reference>
<keyword evidence="2" id="KW-1185">Reference proteome</keyword>
<evidence type="ECO:0008006" key="3">
    <source>
        <dbReference type="Google" id="ProtNLM"/>
    </source>
</evidence>
<dbReference type="InterPro" id="IPR011333">
    <property type="entry name" value="SKP1/BTB/POZ_sf"/>
</dbReference>
<dbReference type="STRING" id="1051891.A0A0C3PUT2"/>
<proteinExistence type="predicted"/>
<gene>
    <name evidence="1" type="ORF">M407DRAFT_11775</name>
</gene>
<dbReference type="HOGENOM" id="CLU_033082_2_0_1"/>
<dbReference type="EMBL" id="KN823272">
    <property type="protein sequence ID" value="KIO18635.1"/>
    <property type="molecule type" value="Genomic_DNA"/>
</dbReference>
<organism evidence="1 2">
    <name type="scientific">Tulasnella calospora MUT 4182</name>
    <dbReference type="NCBI Taxonomy" id="1051891"/>
    <lineage>
        <taxon>Eukaryota</taxon>
        <taxon>Fungi</taxon>
        <taxon>Dikarya</taxon>
        <taxon>Basidiomycota</taxon>
        <taxon>Agaricomycotina</taxon>
        <taxon>Agaricomycetes</taxon>
        <taxon>Cantharellales</taxon>
        <taxon>Tulasnellaceae</taxon>
        <taxon>Tulasnella</taxon>
    </lineage>
</organism>
<name>A0A0C3PUT2_9AGAM</name>
<accession>A0A0C3PUT2</accession>
<dbReference type="AlphaFoldDB" id="A0A0C3PUT2"/>
<evidence type="ECO:0000313" key="2">
    <source>
        <dbReference type="Proteomes" id="UP000054248"/>
    </source>
</evidence>
<evidence type="ECO:0000313" key="1">
    <source>
        <dbReference type="EMBL" id="KIO18635.1"/>
    </source>
</evidence>
<dbReference type="Gene3D" id="3.30.710.10">
    <property type="entry name" value="Potassium Channel Kv1.1, Chain A"/>
    <property type="match status" value="1"/>
</dbReference>
<reference evidence="1 2" key="1">
    <citation type="submission" date="2014-04" db="EMBL/GenBank/DDBJ databases">
        <authorList>
            <consortium name="DOE Joint Genome Institute"/>
            <person name="Kuo A."/>
            <person name="Girlanda M."/>
            <person name="Perotto S."/>
            <person name="Kohler A."/>
            <person name="Nagy L.G."/>
            <person name="Floudas D."/>
            <person name="Copeland A."/>
            <person name="Barry K.W."/>
            <person name="Cichocki N."/>
            <person name="Veneault-Fourrey C."/>
            <person name="LaButti K."/>
            <person name="Lindquist E.A."/>
            <person name="Lipzen A."/>
            <person name="Lundell T."/>
            <person name="Morin E."/>
            <person name="Murat C."/>
            <person name="Sun H."/>
            <person name="Tunlid A."/>
            <person name="Henrissat B."/>
            <person name="Grigoriev I.V."/>
            <person name="Hibbett D.S."/>
            <person name="Martin F."/>
            <person name="Nordberg H.P."/>
            <person name="Cantor M.N."/>
            <person name="Hua S.X."/>
        </authorList>
    </citation>
    <scope>NUCLEOTIDE SEQUENCE [LARGE SCALE GENOMIC DNA]</scope>
    <source>
        <strain evidence="1 2">MUT 4182</strain>
    </source>
</reference>
<sequence length="347" mass="39563">MFSDSDSDCEGYIGGLGWLDTRTPVIIEGARYFKDRNHWYDDGNIILVVHTTAFRVFQSILTEHSQVMKDMLGIPQPTAADGTNGSISEGQPSFEGVPVVMLDDKDYYFQLLLDALLPNDTTNPAISGNIHVNYLMGVAQIAKKYEFDDVATHVISLLENRLPTVEQPRINLGYSLSYDMQDYVRIIKWARRCGLPQFLPLCFYHLATAEWDEFQDEDQFLETQRAFQKLSPQDQWRTYIGRGKLQALILEVGLSAQWEDCQNNGCRMTRNGPSDQMGARHQRLKFFLLNPLQELKRREWRGFVPDLCDGCSELFASWNQSAKDRILGQLGTCFTIADEKSEFGGCP</sequence>
<dbReference type="OrthoDB" id="3027208at2759"/>
<dbReference type="Proteomes" id="UP000054248">
    <property type="component" value="Unassembled WGS sequence"/>
</dbReference>
<protein>
    <recommendedName>
        <fullName evidence="3">BTB domain-containing protein</fullName>
    </recommendedName>
</protein>